<dbReference type="GO" id="GO:0006508">
    <property type="term" value="P:proteolysis"/>
    <property type="evidence" value="ECO:0007669"/>
    <property type="project" value="UniProtKB-KW"/>
</dbReference>
<dbReference type="PANTHER" id="PTHR46112">
    <property type="entry name" value="AMINOPEPTIDASE"/>
    <property type="match status" value="1"/>
</dbReference>
<dbReference type="PROSITE" id="PS00491">
    <property type="entry name" value="PROLINE_PEPTIDASE"/>
    <property type="match status" value="1"/>
</dbReference>
<evidence type="ECO:0000313" key="12">
    <source>
        <dbReference type="Proteomes" id="UP000045175"/>
    </source>
</evidence>
<gene>
    <name evidence="7" type="ORF">HAL011_14800</name>
    <name evidence="8" type="ORF">HAL013_08580</name>
    <name evidence="9" type="ORF">HAL09_03930</name>
</gene>
<evidence type="ECO:0000259" key="5">
    <source>
        <dbReference type="Pfam" id="PF00557"/>
    </source>
</evidence>
<evidence type="ECO:0000256" key="4">
    <source>
        <dbReference type="ARBA" id="ARBA00023049"/>
    </source>
</evidence>
<protein>
    <submittedName>
        <fullName evidence="9">Aminopeptidase YpdF (MP-, MA-, MS-, AP-, NP-specific)</fullName>
    </submittedName>
</protein>
<accession>A0A0K2XGM6</accession>
<dbReference type="Proteomes" id="UP000038622">
    <property type="component" value="Unassembled WGS sequence"/>
</dbReference>
<evidence type="ECO:0000313" key="7">
    <source>
        <dbReference type="EMBL" id="CRF41672.1"/>
    </source>
</evidence>
<dbReference type="InterPro" id="IPR000994">
    <property type="entry name" value="Pept_M24"/>
</dbReference>
<dbReference type="PRINTS" id="PR00599">
    <property type="entry name" value="MAPEPTIDASE"/>
</dbReference>
<keyword evidence="2" id="KW-0479">Metal-binding</keyword>
<dbReference type="AlphaFoldDB" id="A0A0K2XGM6"/>
<sequence length="338" mass="37955">MAHFTTDENAQYFACGYSCDHAIFLELGGEAFFITDARYTLEARTAIQNAEVIEASDLWQALIEKISSGLKEIHFDPAQLSVQAYERLRKALPDLKLIGELDYHRKQRMIKTPKQIALIQKAQELNRGAYKAFAQYLHTAHTPSEHFLQFKVKEFLTHSGEFDLSFEPIVAINANAAKPHALPSKDPLKVGDLLLVDVGLKYERYCADRTRTARFGEGFSFSKDQSFEDKELQKIYDVVRKAQEYTITNLRAGMTGQKIDSLARGVIEKAGFGAYFAHSTGHGIGLDIHELPFISQKSQTVIEEGMVFSVEPGIYIPGKYGVRLEDLVAVQDSRAVVL</sequence>
<dbReference type="EMBL" id="CDMH01000038">
    <property type="protein sequence ID" value="CRF42663.1"/>
    <property type="molecule type" value="Genomic_DNA"/>
</dbReference>
<evidence type="ECO:0000256" key="2">
    <source>
        <dbReference type="ARBA" id="ARBA00022723"/>
    </source>
</evidence>
<dbReference type="GO" id="GO:0004177">
    <property type="term" value="F:aminopeptidase activity"/>
    <property type="evidence" value="ECO:0007669"/>
    <property type="project" value="UniProtKB-KW"/>
</dbReference>
<name>A0A0K2XGM6_9HELI</name>
<keyword evidence="1" id="KW-0645">Protease</keyword>
<reference evidence="11 12" key="2">
    <citation type="submission" date="2014-12" db="EMBL/GenBank/DDBJ databases">
        <authorList>
            <person name="Jaenicke S."/>
        </authorList>
    </citation>
    <scope>NUCLEOTIDE SEQUENCE [LARGE SCALE GENOMIC DNA]</scope>
</reference>
<dbReference type="Pfam" id="PF01321">
    <property type="entry name" value="Creatinase_N"/>
    <property type="match status" value="1"/>
</dbReference>
<keyword evidence="4" id="KW-0482">Metalloprotease</keyword>
<keyword evidence="10" id="KW-1185">Reference proteome</keyword>
<dbReference type="STRING" id="1578720.HAL011_14800"/>
<keyword evidence="3" id="KW-0378">Hydrolase</keyword>
<dbReference type="GO" id="GO:0008235">
    <property type="term" value="F:metalloexopeptidase activity"/>
    <property type="evidence" value="ECO:0007669"/>
    <property type="project" value="UniProtKB-ARBA"/>
</dbReference>
<feature type="domain" description="Creatinase N-terminal" evidence="6">
    <location>
        <begin position="5"/>
        <end position="110"/>
    </location>
</feature>
<dbReference type="InterPro" id="IPR036005">
    <property type="entry name" value="Creatinase/aminopeptidase-like"/>
</dbReference>
<evidence type="ECO:0000313" key="11">
    <source>
        <dbReference type="Proteomes" id="UP000041394"/>
    </source>
</evidence>
<reference evidence="10" key="3">
    <citation type="submission" date="2014-12" db="EMBL/GenBank/DDBJ databases">
        <authorList>
            <person name="Smet A."/>
        </authorList>
    </citation>
    <scope>NUCLEOTIDE SEQUENCE [LARGE SCALE GENOMIC DNA]</scope>
</reference>
<reference evidence="9" key="1">
    <citation type="submission" date="2014-12" db="EMBL/GenBank/DDBJ databases">
        <title>Whole genome sequences of four Staphylococcus schleiferi canine isolates.</title>
        <authorList>
            <person name="Misic A.M."/>
            <person name="Cain C."/>
            <person name="Morris D.O."/>
            <person name="Rankin S."/>
            <person name="Beiting D."/>
        </authorList>
    </citation>
    <scope>NUCLEOTIDE SEQUENCE</scope>
    <source>
        <strain evidence="7">ASB11</strain>
        <strain evidence="8">ASB13</strain>
        <strain evidence="9">ASB9</strain>
    </source>
</reference>
<evidence type="ECO:0000313" key="9">
    <source>
        <dbReference type="EMBL" id="CRF43839.1"/>
    </source>
</evidence>
<evidence type="ECO:0000256" key="1">
    <source>
        <dbReference type="ARBA" id="ARBA00022670"/>
    </source>
</evidence>
<dbReference type="Pfam" id="PF00557">
    <property type="entry name" value="Peptidase_M24"/>
    <property type="match status" value="1"/>
</dbReference>
<feature type="domain" description="Peptidase M24" evidence="5">
    <location>
        <begin position="118"/>
        <end position="331"/>
    </location>
</feature>
<organism evidence="9 11">
    <name type="scientific">Helicobacter ailurogastricus</name>
    <dbReference type="NCBI Taxonomy" id="1578720"/>
    <lineage>
        <taxon>Bacteria</taxon>
        <taxon>Pseudomonadati</taxon>
        <taxon>Campylobacterota</taxon>
        <taxon>Epsilonproteobacteria</taxon>
        <taxon>Campylobacterales</taxon>
        <taxon>Helicobacteraceae</taxon>
        <taxon>Helicobacter</taxon>
    </lineage>
</organism>
<dbReference type="GO" id="GO:0046872">
    <property type="term" value="F:metal ion binding"/>
    <property type="evidence" value="ECO:0007669"/>
    <property type="project" value="UniProtKB-KW"/>
</dbReference>
<evidence type="ECO:0000259" key="6">
    <source>
        <dbReference type="Pfam" id="PF01321"/>
    </source>
</evidence>
<dbReference type="Gene3D" id="3.90.230.10">
    <property type="entry name" value="Creatinase/methionine aminopeptidase superfamily"/>
    <property type="match status" value="1"/>
</dbReference>
<dbReference type="PANTHER" id="PTHR46112:SF3">
    <property type="entry name" value="AMINOPEPTIDASE YPDF"/>
    <property type="match status" value="1"/>
</dbReference>
<proteinExistence type="predicted"/>
<dbReference type="InterPro" id="IPR000587">
    <property type="entry name" value="Creatinase_N"/>
</dbReference>
<dbReference type="EMBL" id="CDMN01000013">
    <property type="protein sequence ID" value="CRF43839.1"/>
    <property type="molecule type" value="Genomic_DNA"/>
</dbReference>
<dbReference type="InterPro" id="IPR029149">
    <property type="entry name" value="Creatin/AminoP/Spt16_N"/>
</dbReference>
<dbReference type="InterPro" id="IPR001714">
    <property type="entry name" value="Pept_M24_MAP"/>
</dbReference>
<evidence type="ECO:0000256" key="3">
    <source>
        <dbReference type="ARBA" id="ARBA00022801"/>
    </source>
</evidence>
<dbReference type="Proteomes" id="UP000041394">
    <property type="component" value="Unassembled WGS sequence"/>
</dbReference>
<evidence type="ECO:0000313" key="8">
    <source>
        <dbReference type="EMBL" id="CRF42663.1"/>
    </source>
</evidence>
<dbReference type="InterPro" id="IPR001131">
    <property type="entry name" value="Peptidase_M24B_aminopep-P_CS"/>
</dbReference>
<dbReference type="SUPFAM" id="SSF55920">
    <property type="entry name" value="Creatinase/aminopeptidase"/>
    <property type="match status" value="1"/>
</dbReference>
<evidence type="ECO:0000313" key="10">
    <source>
        <dbReference type="Proteomes" id="UP000038622"/>
    </source>
</evidence>
<dbReference type="OrthoDB" id="9806388at2"/>
<dbReference type="Proteomes" id="UP000045175">
    <property type="component" value="Unassembled WGS sequence"/>
</dbReference>
<keyword evidence="9" id="KW-0031">Aminopeptidase</keyword>
<dbReference type="Gene3D" id="3.40.350.10">
    <property type="entry name" value="Creatinase/prolidase N-terminal domain"/>
    <property type="match status" value="1"/>
</dbReference>
<dbReference type="InterPro" id="IPR050659">
    <property type="entry name" value="Peptidase_M24B"/>
</dbReference>
<dbReference type="EMBL" id="CDML01000048">
    <property type="protein sequence ID" value="CRF41672.1"/>
    <property type="molecule type" value="Genomic_DNA"/>
</dbReference>